<keyword evidence="13 18" id="KW-0408">Iron</keyword>
<comment type="cofactor">
    <cofactor evidence="18 21">
        <name>Ca(2+)</name>
        <dbReference type="ChEBI" id="CHEBI:29108"/>
    </cofactor>
    <text evidence="18 21">Binds 2 calcium ions per subunit.</text>
</comment>
<evidence type="ECO:0000256" key="21">
    <source>
        <dbReference type="RuleBase" id="RU362060"/>
    </source>
</evidence>
<evidence type="ECO:0000256" key="7">
    <source>
        <dbReference type="ARBA" id="ARBA00022559"/>
    </source>
</evidence>
<keyword evidence="24" id="KW-1185">Reference proteome</keyword>
<evidence type="ECO:0000256" key="1">
    <source>
        <dbReference type="ARBA" id="ARBA00000189"/>
    </source>
</evidence>
<dbReference type="GO" id="GO:0020037">
    <property type="term" value="F:heme binding"/>
    <property type="evidence" value="ECO:0007669"/>
    <property type="project" value="UniProtKB-UniRule"/>
</dbReference>
<feature type="disulfide bond" evidence="20">
    <location>
        <begin position="204"/>
        <end position="236"/>
    </location>
</feature>
<evidence type="ECO:0000256" key="5">
    <source>
        <dbReference type="ARBA" id="ARBA00012313"/>
    </source>
</evidence>
<keyword evidence="8 21" id="KW-0349">Heme</keyword>
<feature type="disulfide bond" evidence="20">
    <location>
        <begin position="127"/>
        <end position="328"/>
    </location>
</feature>
<evidence type="ECO:0000256" key="20">
    <source>
        <dbReference type="PIRSR" id="PIRSR600823-5"/>
    </source>
</evidence>
<evidence type="ECO:0000313" key="24">
    <source>
        <dbReference type="Proteomes" id="UP000008694"/>
    </source>
</evidence>
<keyword evidence="15 21" id="KW-0376">Hydrogen peroxide</keyword>
<keyword evidence="7 21" id="KW-0575">Peroxidase</keyword>
<evidence type="ECO:0000256" key="19">
    <source>
        <dbReference type="PIRSR" id="PIRSR600823-4"/>
    </source>
</evidence>
<organism evidence="24">
    <name type="scientific">Arabidopsis lyrata subsp. lyrata</name>
    <name type="common">Lyre-leaved rock-cress</name>
    <dbReference type="NCBI Taxonomy" id="81972"/>
    <lineage>
        <taxon>Eukaryota</taxon>
        <taxon>Viridiplantae</taxon>
        <taxon>Streptophyta</taxon>
        <taxon>Embryophyta</taxon>
        <taxon>Tracheophyta</taxon>
        <taxon>Spermatophyta</taxon>
        <taxon>Magnoliopsida</taxon>
        <taxon>eudicotyledons</taxon>
        <taxon>Gunneridae</taxon>
        <taxon>Pentapetalae</taxon>
        <taxon>rosids</taxon>
        <taxon>malvids</taxon>
        <taxon>Brassicales</taxon>
        <taxon>Brassicaceae</taxon>
        <taxon>Camelineae</taxon>
        <taxon>Arabidopsis</taxon>
    </lineage>
</organism>
<evidence type="ECO:0000256" key="14">
    <source>
        <dbReference type="ARBA" id="ARBA00023157"/>
    </source>
</evidence>
<feature type="binding site" evidence="18">
    <location>
        <position position="257"/>
    </location>
    <ligand>
        <name>Ca(2+)</name>
        <dbReference type="ChEBI" id="CHEBI:29108"/>
        <label>2</label>
    </ligand>
</feature>
<dbReference type="Pfam" id="PF00141">
    <property type="entry name" value="peroxidase"/>
    <property type="match status" value="1"/>
</dbReference>
<feature type="chain" id="PRO_5005127000" description="Peroxidase" evidence="21">
    <location>
        <begin position="27"/>
        <end position="332"/>
    </location>
</feature>
<dbReference type="AlphaFoldDB" id="D7MQL2"/>
<dbReference type="PANTHER" id="PTHR31235">
    <property type="entry name" value="PEROXIDASE 25-RELATED"/>
    <property type="match status" value="1"/>
</dbReference>
<dbReference type="STRING" id="81972.D7MQL2"/>
<comment type="cofactor">
    <cofactor evidence="18 21">
        <name>heme b</name>
        <dbReference type="ChEBI" id="CHEBI:60344"/>
    </cofactor>
    <text evidence="18 21">Binds 1 heme b (iron(II)-protoporphyrin IX) group per subunit.</text>
</comment>
<feature type="binding site" description="axial binding residue" evidence="18">
    <location>
        <position position="197"/>
    </location>
    <ligand>
        <name>heme b</name>
        <dbReference type="ChEBI" id="CHEBI:60344"/>
    </ligand>
    <ligandPart>
        <name>Fe</name>
        <dbReference type="ChEBI" id="CHEBI:18248"/>
    </ligandPart>
</feature>
<comment type="subcellular location">
    <subcellularLocation>
        <location evidence="21">Secreted</location>
    </subcellularLocation>
    <subcellularLocation>
        <location evidence="3">Vacuole</location>
    </subcellularLocation>
</comment>
<accession>D7MQL2</accession>
<dbReference type="FunFam" id="1.10.420.10:FF:000010">
    <property type="entry name" value="Peroxidase"/>
    <property type="match status" value="1"/>
</dbReference>
<reference evidence="24" key="1">
    <citation type="journal article" date="2011" name="Nat. Genet.">
        <title>The Arabidopsis lyrata genome sequence and the basis of rapid genome size change.</title>
        <authorList>
            <person name="Hu T.T."/>
            <person name="Pattyn P."/>
            <person name="Bakker E.G."/>
            <person name="Cao J."/>
            <person name="Cheng J.-F."/>
            <person name="Clark R.M."/>
            <person name="Fahlgren N."/>
            <person name="Fawcett J.A."/>
            <person name="Grimwood J."/>
            <person name="Gundlach H."/>
            <person name="Haberer G."/>
            <person name="Hollister J.D."/>
            <person name="Ossowski S."/>
            <person name="Ottilar R.P."/>
            <person name="Salamov A.A."/>
            <person name="Schneeberger K."/>
            <person name="Spannagl M."/>
            <person name="Wang X."/>
            <person name="Yang L."/>
            <person name="Nasrallah M.E."/>
            <person name="Bergelson J."/>
            <person name="Carrington J.C."/>
            <person name="Gaut B.S."/>
            <person name="Schmutz J."/>
            <person name="Mayer K.F.X."/>
            <person name="Van de Peer Y."/>
            <person name="Grigoriev I.V."/>
            <person name="Nordborg M."/>
            <person name="Weigel D."/>
            <person name="Guo Y.-L."/>
        </authorList>
    </citation>
    <scope>NUCLEOTIDE SEQUENCE [LARGE SCALE GENOMIC DNA]</scope>
    <source>
        <strain evidence="24">cv. MN47</strain>
    </source>
</reference>
<evidence type="ECO:0000256" key="9">
    <source>
        <dbReference type="ARBA" id="ARBA00022723"/>
    </source>
</evidence>
<evidence type="ECO:0000256" key="11">
    <source>
        <dbReference type="ARBA" id="ARBA00022837"/>
    </source>
</evidence>
<dbReference type="PROSITE" id="PS00435">
    <property type="entry name" value="PEROXIDASE_1"/>
    <property type="match status" value="1"/>
</dbReference>
<dbReference type="Gene3D" id="1.10.520.10">
    <property type="match status" value="1"/>
</dbReference>
<evidence type="ECO:0000256" key="12">
    <source>
        <dbReference type="ARBA" id="ARBA00023002"/>
    </source>
</evidence>
<dbReference type="InterPro" id="IPR033905">
    <property type="entry name" value="Secretory_peroxidase"/>
</dbReference>
<dbReference type="GO" id="GO:0140825">
    <property type="term" value="F:lactoperoxidase activity"/>
    <property type="evidence" value="ECO:0007669"/>
    <property type="project" value="UniProtKB-EC"/>
</dbReference>
<dbReference type="EC" id="1.11.1.7" evidence="5 21"/>
<protein>
    <recommendedName>
        <fullName evidence="5 21">Peroxidase</fullName>
        <ecNumber evidence="5 21">1.11.1.7</ecNumber>
    </recommendedName>
</protein>
<feature type="signal peptide" evidence="21">
    <location>
        <begin position="1"/>
        <end position="26"/>
    </location>
</feature>
<comment type="similarity">
    <text evidence="21">Belongs to the peroxidase family. Classical plant (class III) peroxidase subfamily.</text>
</comment>
<dbReference type="PROSITE" id="PS00436">
    <property type="entry name" value="PEROXIDASE_2"/>
    <property type="match status" value="1"/>
</dbReference>
<evidence type="ECO:0000256" key="15">
    <source>
        <dbReference type="ARBA" id="ARBA00023324"/>
    </source>
</evidence>
<dbReference type="CDD" id="cd00693">
    <property type="entry name" value="secretory_peroxidase"/>
    <property type="match status" value="1"/>
</dbReference>
<dbReference type="GO" id="GO:0046872">
    <property type="term" value="F:metal ion binding"/>
    <property type="evidence" value="ECO:0007669"/>
    <property type="project" value="UniProtKB-UniRule"/>
</dbReference>
<evidence type="ECO:0000256" key="17">
    <source>
        <dbReference type="PIRSR" id="PIRSR600823-2"/>
    </source>
</evidence>
<dbReference type="Gramene" id="scaffold_803115.1">
    <property type="protein sequence ID" value="scaffold_803115.1"/>
    <property type="gene ID" value="scaffold_803115.1"/>
</dbReference>
<evidence type="ECO:0000256" key="8">
    <source>
        <dbReference type="ARBA" id="ARBA00022617"/>
    </source>
</evidence>
<keyword evidence="6 21" id="KW-0964">Secreted</keyword>
<dbReference type="Gene3D" id="1.10.420.10">
    <property type="entry name" value="Peroxidase, domain 2"/>
    <property type="match status" value="1"/>
</dbReference>
<evidence type="ECO:0000256" key="6">
    <source>
        <dbReference type="ARBA" id="ARBA00022525"/>
    </source>
</evidence>
<sequence length="332" mass="36202">MGSSTNFNPCYVNVLLPFFLVLAANATHKNFFLPRPRIGYYGSACWNVESIVRSVVESNYLANPANAPGILRMHFHDCFVQGCDASVLLAGPNSERTAIPNLSLRGFNVIEEAKTQLEIACPRTVSCADILALAARDFVSLAGGPWWPVPLGRLDGRVSLASNVILPGPTDSVAVQKLRFAEKNLNTQDLVVLAAGHTIGTAGCVVFRDRFFNYDNTGSPDPTIAPSFVPQIQAQCPLNGDPATRVVLDTGSGDQFDTSYLNNLRNGRGLLESDQVLWTNPETRPIVERLLGLRFPFLIFGLEFARSMTKMSQIEVKTGLDGEIRRVCSAVN</sequence>
<feature type="binding site" evidence="18">
    <location>
        <position position="249"/>
    </location>
    <ligand>
        <name>Ca(2+)</name>
        <dbReference type="ChEBI" id="CHEBI:29108"/>
        <label>2</label>
    </ligand>
</feature>
<evidence type="ECO:0000256" key="16">
    <source>
        <dbReference type="PIRSR" id="PIRSR600823-1"/>
    </source>
</evidence>
<feature type="disulfide bond" evidence="20">
    <location>
        <begin position="45"/>
        <end position="121"/>
    </location>
</feature>
<feature type="disulfide bond" evidence="20">
    <location>
        <begin position="78"/>
        <end position="83"/>
    </location>
</feature>
<evidence type="ECO:0000256" key="3">
    <source>
        <dbReference type="ARBA" id="ARBA00004116"/>
    </source>
</evidence>
<feature type="binding site" evidence="18">
    <location>
        <position position="95"/>
    </location>
    <ligand>
        <name>Ca(2+)</name>
        <dbReference type="ChEBI" id="CHEBI:29108"/>
        <label>1</label>
    </ligand>
</feature>
<feature type="binding site" evidence="18">
    <location>
        <position position="80"/>
    </location>
    <ligand>
        <name>Ca(2+)</name>
        <dbReference type="ChEBI" id="CHEBI:29108"/>
        <label>1</label>
    </ligand>
</feature>
<dbReference type="InterPro" id="IPR010255">
    <property type="entry name" value="Haem_peroxidase_sf"/>
</dbReference>
<proteinExistence type="inferred from homology"/>
<dbReference type="PROSITE" id="PS50873">
    <property type="entry name" value="PEROXIDASE_4"/>
    <property type="match status" value="1"/>
</dbReference>
<dbReference type="GO" id="GO:0005576">
    <property type="term" value="C:extracellular region"/>
    <property type="evidence" value="ECO:0007669"/>
    <property type="project" value="UniProtKB-SubCell"/>
</dbReference>
<dbReference type="SUPFAM" id="SSF48113">
    <property type="entry name" value="Heme-dependent peroxidases"/>
    <property type="match status" value="1"/>
</dbReference>
<dbReference type="PRINTS" id="PR00458">
    <property type="entry name" value="PEROXIDASE"/>
</dbReference>
<feature type="binding site" evidence="18">
    <location>
        <position position="198"/>
    </location>
    <ligand>
        <name>Ca(2+)</name>
        <dbReference type="ChEBI" id="CHEBI:29108"/>
        <label>2</label>
    </ligand>
</feature>
<comment type="function">
    <text evidence="2">Removal of H(2)O(2), oxidation of toxic reductants, biosynthesis and degradation of lignin, suberization, auxin catabolism, response to environmental stresses such as wounding, pathogen attack and oxidative stress. These functions might be dependent on each isozyme/isoform in each plant tissue.</text>
</comment>
<name>D7MQL2_ARALL</name>
<keyword evidence="10 21" id="KW-0732">Signal</keyword>
<feature type="binding site" evidence="18">
    <location>
        <position position="82"/>
    </location>
    <ligand>
        <name>Ca(2+)</name>
        <dbReference type="ChEBI" id="CHEBI:29108"/>
        <label>1</label>
    </ligand>
</feature>
<evidence type="ECO:0000256" key="4">
    <source>
        <dbReference type="ARBA" id="ARBA00006873"/>
    </source>
</evidence>
<dbReference type="HOGENOM" id="CLU_010543_0_3_1"/>
<evidence type="ECO:0000256" key="10">
    <source>
        <dbReference type="ARBA" id="ARBA00022729"/>
    </source>
</evidence>
<dbReference type="eggNOG" id="ENOG502QQ2G">
    <property type="taxonomic scope" value="Eukaryota"/>
</dbReference>
<feature type="binding site" evidence="18">
    <location>
        <position position="86"/>
    </location>
    <ligand>
        <name>Ca(2+)</name>
        <dbReference type="ChEBI" id="CHEBI:29108"/>
        <label>1</label>
    </ligand>
</feature>
<dbReference type="KEGG" id="aly:9302667"/>
<evidence type="ECO:0000259" key="22">
    <source>
        <dbReference type="PROSITE" id="PS50873"/>
    </source>
</evidence>
<feature type="site" description="Transition state stabilizer" evidence="19">
    <location>
        <position position="72"/>
    </location>
</feature>
<keyword evidence="9 18" id="KW-0479">Metal-binding</keyword>
<evidence type="ECO:0000256" key="18">
    <source>
        <dbReference type="PIRSR" id="PIRSR600823-3"/>
    </source>
</evidence>
<evidence type="ECO:0000256" key="13">
    <source>
        <dbReference type="ARBA" id="ARBA00023004"/>
    </source>
</evidence>
<dbReference type="GO" id="GO:0042744">
    <property type="term" value="P:hydrogen peroxide catabolic process"/>
    <property type="evidence" value="ECO:0007669"/>
    <property type="project" value="UniProtKB-KW"/>
</dbReference>
<dbReference type="FunFam" id="1.10.520.10:FF:000008">
    <property type="entry name" value="Peroxidase"/>
    <property type="match status" value="1"/>
</dbReference>
<dbReference type="EMBL" id="GL348720">
    <property type="protein sequence ID" value="EFH42854.1"/>
    <property type="molecule type" value="Genomic_DNA"/>
</dbReference>
<comment type="similarity">
    <text evidence="4">Belongs to the peroxidase family. Ascorbate peroxidase subfamily.</text>
</comment>
<dbReference type="Proteomes" id="UP000008694">
    <property type="component" value="Unassembled WGS sequence"/>
</dbReference>
<evidence type="ECO:0000313" key="23">
    <source>
        <dbReference type="EMBL" id="EFH42854.1"/>
    </source>
</evidence>
<keyword evidence="12 21" id="KW-0560">Oxidoreductase</keyword>
<dbReference type="GO" id="GO:0005773">
    <property type="term" value="C:vacuole"/>
    <property type="evidence" value="ECO:0007669"/>
    <property type="project" value="UniProtKB-SubCell"/>
</dbReference>
<evidence type="ECO:0000256" key="2">
    <source>
        <dbReference type="ARBA" id="ARBA00002322"/>
    </source>
</evidence>
<dbReference type="InterPro" id="IPR019793">
    <property type="entry name" value="Peroxidases_heam-ligand_BS"/>
</dbReference>
<dbReference type="OrthoDB" id="1092185at2759"/>
<feature type="binding site" evidence="18">
    <location>
        <position position="77"/>
    </location>
    <ligand>
        <name>Ca(2+)</name>
        <dbReference type="ChEBI" id="CHEBI:29108"/>
        <label>1</label>
    </ligand>
</feature>
<dbReference type="GO" id="GO:0006979">
    <property type="term" value="P:response to oxidative stress"/>
    <property type="evidence" value="ECO:0007669"/>
    <property type="project" value="UniProtKB-UniRule"/>
</dbReference>
<dbReference type="InterPro" id="IPR002016">
    <property type="entry name" value="Haem_peroxidase"/>
</dbReference>
<comment type="catalytic activity">
    <reaction evidence="1 21">
        <text>2 a phenolic donor + H2O2 = 2 a phenolic radical donor + 2 H2O</text>
        <dbReference type="Rhea" id="RHEA:56136"/>
        <dbReference type="ChEBI" id="CHEBI:15377"/>
        <dbReference type="ChEBI" id="CHEBI:16240"/>
        <dbReference type="ChEBI" id="CHEBI:139520"/>
        <dbReference type="ChEBI" id="CHEBI:139521"/>
        <dbReference type="EC" id="1.11.1.7"/>
    </reaction>
</comment>
<keyword evidence="14 20" id="KW-1015">Disulfide bond</keyword>
<feature type="domain" description="Plant heme peroxidase family profile" evidence="22">
    <location>
        <begin position="35"/>
        <end position="332"/>
    </location>
</feature>
<feature type="binding site" evidence="18">
    <location>
        <position position="84"/>
    </location>
    <ligand>
        <name>Ca(2+)</name>
        <dbReference type="ChEBI" id="CHEBI:29108"/>
        <label>1</label>
    </ligand>
</feature>
<feature type="binding site" evidence="17">
    <location>
        <position position="167"/>
    </location>
    <ligand>
        <name>substrate</name>
    </ligand>
</feature>
<gene>
    <name evidence="23" type="ORF">ARALYDRAFT_919715</name>
</gene>
<dbReference type="PRINTS" id="PR00461">
    <property type="entry name" value="PLPEROXIDASE"/>
</dbReference>
<feature type="active site" description="Proton acceptor" evidence="16">
    <location>
        <position position="76"/>
    </location>
</feature>
<dbReference type="InterPro" id="IPR019794">
    <property type="entry name" value="Peroxidases_AS"/>
</dbReference>
<dbReference type="InterPro" id="IPR000823">
    <property type="entry name" value="Peroxidase_pln"/>
</dbReference>
<keyword evidence="11 18" id="KW-0106">Calcium</keyword>